<dbReference type="EMBL" id="CP086322">
    <property type="protein sequence ID" value="UQA95636.1"/>
    <property type="molecule type" value="Genomic_DNA"/>
</dbReference>
<keyword evidence="2" id="KW-1185">Reference proteome</keyword>
<dbReference type="Proteomes" id="UP000830115">
    <property type="component" value="Chromosome"/>
</dbReference>
<evidence type="ECO:0008006" key="3">
    <source>
        <dbReference type="Google" id="ProtNLM"/>
    </source>
</evidence>
<gene>
    <name evidence="1" type="ORF">K9S39_30610</name>
</gene>
<accession>A0ABY4MGZ9</accession>
<evidence type="ECO:0000313" key="1">
    <source>
        <dbReference type="EMBL" id="UQA95636.1"/>
    </source>
</evidence>
<proteinExistence type="predicted"/>
<organism evidence="1 2">
    <name type="scientific">Streptomyces halobius</name>
    <dbReference type="NCBI Taxonomy" id="2879846"/>
    <lineage>
        <taxon>Bacteria</taxon>
        <taxon>Bacillati</taxon>
        <taxon>Actinomycetota</taxon>
        <taxon>Actinomycetes</taxon>
        <taxon>Kitasatosporales</taxon>
        <taxon>Streptomycetaceae</taxon>
        <taxon>Streptomyces</taxon>
    </lineage>
</organism>
<sequence>MNTLGGTDQPFKALCSFAFWRPKDMRKFTGKLATPVNMIFGDSGAHSARTMGIHLTLEDYASWCQKWDRELTLYANLDVIGGPEATWRNQKELELYGLEPIPVFHTGDPWEYLERYLDEGYTYIALGKLLGNPVSEVLPWLAKAFRLADGRAVFHGFGMTVWRALREFPFYSVDSSSWGQGFRFGVIQMFDPSNGTWTNFMMRDRDALLRHRELVRAHHISPLSLATRKTYSRTDAIALAAVAWRRAEEYLRARHGPITIPPGPHNPVTRGGARPATPGLHLYLAEANSTNLYHAAAGIQAARQEAPTP</sequence>
<dbReference type="RefSeq" id="WP_248866549.1">
    <property type="nucleotide sequence ID" value="NZ_CP086322.1"/>
</dbReference>
<reference evidence="1" key="1">
    <citation type="submission" date="2021-10" db="EMBL/GenBank/DDBJ databases">
        <title>Streptomyces nigrumlapis sp.nov.,an antimicrobial producing actinobacterium isolated from Black Gobi rocks.</title>
        <authorList>
            <person name="Wen Y."/>
            <person name="Zhang W."/>
            <person name="Liu X.G."/>
        </authorList>
    </citation>
    <scope>NUCLEOTIDE SEQUENCE</scope>
    <source>
        <strain evidence="1">ST13-2-2</strain>
    </source>
</reference>
<evidence type="ECO:0000313" key="2">
    <source>
        <dbReference type="Proteomes" id="UP000830115"/>
    </source>
</evidence>
<name>A0ABY4MGZ9_9ACTN</name>
<protein>
    <recommendedName>
        <fullName evidence="3">Queuine tRNA-ribosyltransferase</fullName>
    </recommendedName>
</protein>